<protein>
    <submittedName>
        <fullName evidence="4">Zinc finger family protein</fullName>
    </submittedName>
</protein>
<comment type="caution">
    <text evidence="4">The sequence shown here is derived from an EMBL/GenBank/DDBJ whole genome shotgun (WGS) entry which is preliminary data.</text>
</comment>
<dbReference type="Pfam" id="PF13912">
    <property type="entry name" value="zf-C2H2_6"/>
    <property type="match status" value="3"/>
</dbReference>
<feature type="non-terminal residue" evidence="4">
    <location>
        <position position="1"/>
    </location>
</feature>
<dbReference type="Proteomes" id="UP000015453">
    <property type="component" value="Unassembled WGS sequence"/>
</dbReference>
<dbReference type="EMBL" id="AUSU01003962">
    <property type="protein sequence ID" value="EPS65907.1"/>
    <property type="molecule type" value="Genomic_DNA"/>
</dbReference>
<feature type="non-terminal residue" evidence="4">
    <location>
        <position position="198"/>
    </location>
</feature>
<accession>S8E0Y3</accession>
<dbReference type="GO" id="GO:0008270">
    <property type="term" value="F:zinc ion binding"/>
    <property type="evidence" value="ECO:0007669"/>
    <property type="project" value="UniProtKB-KW"/>
</dbReference>
<keyword evidence="1" id="KW-0479">Metal-binding</keyword>
<gene>
    <name evidence="4" type="ORF">M569_08876</name>
</gene>
<keyword evidence="1" id="KW-0862">Zinc</keyword>
<evidence type="ECO:0000313" key="5">
    <source>
        <dbReference type="Proteomes" id="UP000015453"/>
    </source>
</evidence>
<organism evidence="4 5">
    <name type="scientific">Genlisea aurea</name>
    <dbReference type="NCBI Taxonomy" id="192259"/>
    <lineage>
        <taxon>Eukaryota</taxon>
        <taxon>Viridiplantae</taxon>
        <taxon>Streptophyta</taxon>
        <taxon>Embryophyta</taxon>
        <taxon>Tracheophyta</taxon>
        <taxon>Spermatophyta</taxon>
        <taxon>Magnoliopsida</taxon>
        <taxon>eudicotyledons</taxon>
        <taxon>Gunneridae</taxon>
        <taxon>Pentapetalae</taxon>
        <taxon>asterids</taxon>
        <taxon>lamiids</taxon>
        <taxon>Lamiales</taxon>
        <taxon>Lentibulariaceae</taxon>
        <taxon>Genlisea</taxon>
    </lineage>
</organism>
<evidence type="ECO:0000313" key="4">
    <source>
        <dbReference type="EMBL" id="EPS65907.1"/>
    </source>
</evidence>
<reference evidence="4 5" key="1">
    <citation type="journal article" date="2013" name="BMC Genomics">
        <title>The miniature genome of a carnivorous plant Genlisea aurea contains a low number of genes and short non-coding sequences.</title>
        <authorList>
            <person name="Leushkin E.V."/>
            <person name="Sutormin R.A."/>
            <person name="Nabieva E.R."/>
            <person name="Penin A.A."/>
            <person name="Kondrashov A.S."/>
            <person name="Logacheva M.D."/>
        </authorList>
    </citation>
    <scope>NUCLEOTIDE SEQUENCE [LARGE SCALE GENOMIC DNA]</scope>
</reference>
<dbReference type="PROSITE" id="PS50157">
    <property type="entry name" value="ZINC_FINGER_C2H2_2"/>
    <property type="match status" value="2"/>
</dbReference>
<dbReference type="InterPro" id="IPR036236">
    <property type="entry name" value="Znf_C2H2_sf"/>
</dbReference>
<evidence type="ECO:0000256" key="1">
    <source>
        <dbReference type="PROSITE-ProRule" id="PRU00042"/>
    </source>
</evidence>
<feature type="domain" description="C2H2-type" evidence="3">
    <location>
        <begin position="170"/>
        <end position="197"/>
    </location>
</feature>
<sequence length="198" mass="22203">QQTPRRKRRRKTSEFSVEPAGVSRPAARRPDPHAPNITTPCPECYRTFWSWKALFGHMRCHPKRQYRGINPPENFHRRQGKAPAEEEEFKAEDYEVASYLLMLANGPPMDGPHVGRFVCSSCKRVFNSHQALGGHRASHKNVKGCYAITKNDDDDGAAACCSPSSSTTGHKCVICQRIFTSGQALGGHLRCHWEKAAE</sequence>
<dbReference type="PROSITE" id="PS00028">
    <property type="entry name" value="ZINC_FINGER_C2H2_1"/>
    <property type="match status" value="3"/>
</dbReference>
<dbReference type="SMART" id="SM00355">
    <property type="entry name" value="ZnF_C2H2"/>
    <property type="match status" value="3"/>
</dbReference>
<feature type="domain" description="C2H2-type" evidence="3">
    <location>
        <begin position="117"/>
        <end position="144"/>
    </location>
</feature>
<evidence type="ECO:0000256" key="2">
    <source>
        <dbReference type="SAM" id="MobiDB-lite"/>
    </source>
</evidence>
<dbReference type="AlphaFoldDB" id="S8E0Y3"/>
<dbReference type="SUPFAM" id="SSF57667">
    <property type="entry name" value="beta-beta-alpha zinc fingers"/>
    <property type="match status" value="2"/>
</dbReference>
<keyword evidence="1" id="KW-0863">Zinc-finger</keyword>
<keyword evidence="5" id="KW-1185">Reference proteome</keyword>
<feature type="compositionally biased region" description="Basic residues" evidence="2">
    <location>
        <begin position="1"/>
        <end position="11"/>
    </location>
</feature>
<dbReference type="OrthoDB" id="6077919at2759"/>
<dbReference type="InterPro" id="IPR013087">
    <property type="entry name" value="Znf_C2H2_type"/>
</dbReference>
<dbReference type="PANTHER" id="PTHR47591">
    <property type="entry name" value="ZINC FINGER PROTEIN ZAT2-RELATED"/>
    <property type="match status" value="1"/>
</dbReference>
<proteinExistence type="predicted"/>
<feature type="region of interest" description="Disordered" evidence="2">
    <location>
        <begin position="1"/>
        <end position="36"/>
    </location>
</feature>
<dbReference type="Gene3D" id="3.30.160.60">
    <property type="entry name" value="Classic Zinc Finger"/>
    <property type="match status" value="1"/>
</dbReference>
<name>S8E0Y3_9LAMI</name>
<dbReference type="PANTHER" id="PTHR47591:SF1">
    <property type="entry name" value="ZINC FINGER PROTEIN ZAT2-RELATED"/>
    <property type="match status" value="1"/>
</dbReference>
<evidence type="ECO:0000259" key="3">
    <source>
        <dbReference type="PROSITE" id="PS50157"/>
    </source>
</evidence>